<protein>
    <recommendedName>
        <fullName evidence="1">Bacterial toxin 22 domain-containing protein</fullName>
    </recommendedName>
</protein>
<gene>
    <name evidence="2" type="ORF">LMG29739_00476</name>
</gene>
<dbReference type="Proteomes" id="UP000494329">
    <property type="component" value="Unassembled WGS sequence"/>
</dbReference>
<dbReference type="AlphaFoldDB" id="A0A6J5D1K4"/>
<dbReference type="InterPro" id="IPR029116">
    <property type="entry name" value="Ntox22"/>
</dbReference>
<evidence type="ECO:0000259" key="1">
    <source>
        <dbReference type="Pfam" id="PF15527"/>
    </source>
</evidence>
<evidence type="ECO:0000313" key="3">
    <source>
        <dbReference type="Proteomes" id="UP000494329"/>
    </source>
</evidence>
<feature type="domain" description="Bacterial toxin 22" evidence="1">
    <location>
        <begin position="120"/>
        <end position="245"/>
    </location>
</feature>
<organism evidence="2 3">
    <name type="scientific">Paraburkholderia solisilvae</name>
    <dbReference type="NCBI Taxonomy" id="624376"/>
    <lineage>
        <taxon>Bacteria</taxon>
        <taxon>Pseudomonadati</taxon>
        <taxon>Pseudomonadota</taxon>
        <taxon>Betaproteobacteria</taxon>
        <taxon>Burkholderiales</taxon>
        <taxon>Burkholderiaceae</taxon>
        <taxon>Paraburkholderia</taxon>
    </lineage>
</organism>
<name>A0A6J5D1K4_9BURK</name>
<accession>A0A6J5D1K4</accession>
<proteinExistence type="predicted"/>
<reference evidence="2 3" key="1">
    <citation type="submission" date="2020-04" db="EMBL/GenBank/DDBJ databases">
        <authorList>
            <person name="De Canck E."/>
        </authorList>
    </citation>
    <scope>NUCLEOTIDE SEQUENCE [LARGE SCALE GENOMIC DNA]</scope>
    <source>
        <strain evidence="2 3">LMG 29739</strain>
    </source>
</reference>
<sequence length="245" mass="24519">MGAAASSVIGSLLGPTANMSAADREARESLVSSLVAGIATASGTNAATATGAAQIEVENNQVSLAGKKRNDPFDAFKVNLLSKYCGAGNSCTDEQVKQALQAQGALTQALSESLVVATISPNYATIGASSLSGALGGAVNLYDGTLYGSYGVVQSFPPASWAPGAMTTLGWILGAHDAASTNSFMNGDSNQFYISVPAGHVNLVGAITHAYGGSTSIEFGVAPPGGFSAGLVPWSHSTPITGNTK</sequence>
<dbReference type="Pfam" id="PF15527">
    <property type="entry name" value="Ntox22"/>
    <property type="match status" value="1"/>
</dbReference>
<dbReference type="EMBL" id="CADIKF010000002">
    <property type="protein sequence ID" value="CAB3748099.1"/>
    <property type="molecule type" value="Genomic_DNA"/>
</dbReference>
<evidence type="ECO:0000313" key="2">
    <source>
        <dbReference type="EMBL" id="CAB3748099.1"/>
    </source>
</evidence>
<keyword evidence="3" id="KW-1185">Reference proteome</keyword>